<dbReference type="PANTHER" id="PTHR14490">
    <property type="entry name" value="ZINC FINGER, ZZ TYPE"/>
    <property type="match status" value="1"/>
</dbReference>
<evidence type="ECO:0000313" key="4">
    <source>
        <dbReference type="EMBL" id="PNR59684.1"/>
    </source>
</evidence>
<feature type="region of interest" description="Disordered" evidence="2">
    <location>
        <begin position="1"/>
        <end position="20"/>
    </location>
</feature>
<comment type="similarity">
    <text evidence="1">Belongs to the KRI1 family.</text>
</comment>
<dbReference type="STRING" id="3218.A9SJA6"/>
<feature type="compositionally biased region" description="Basic residues" evidence="2">
    <location>
        <begin position="600"/>
        <end position="610"/>
    </location>
</feature>
<dbReference type="HOGENOM" id="CLU_009647_1_0_1"/>
<accession>A9SJA6</accession>
<gene>
    <name evidence="5" type="primary">LOC112274699</name>
    <name evidence="4" type="ORF">PHYPA_002476</name>
</gene>
<organism evidence="4">
    <name type="scientific">Physcomitrium patens</name>
    <name type="common">Spreading-leaved earth moss</name>
    <name type="synonym">Physcomitrella patens</name>
    <dbReference type="NCBI Taxonomy" id="3218"/>
    <lineage>
        <taxon>Eukaryota</taxon>
        <taxon>Viridiplantae</taxon>
        <taxon>Streptophyta</taxon>
        <taxon>Embryophyta</taxon>
        <taxon>Bryophyta</taxon>
        <taxon>Bryophytina</taxon>
        <taxon>Bryopsida</taxon>
        <taxon>Funariidae</taxon>
        <taxon>Funariales</taxon>
        <taxon>Funariaceae</taxon>
        <taxon>Physcomitrium</taxon>
    </lineage>
</organism>
<dbReference type="InterPro" id="IPR018034">
    <property type="entry name" value="Kri1"/>
</dbReference>
<feature type="compositionally biased region" description="Acidic residues" evidence="2">
    <location>
        <begin position="61"/>
        <end position="74"/>
    </location>
</feature>
<dbReference type="Pfam" id="PF05178">
    <property type="entry name" value="Kri1"/>
    <property type="match status" value="1"/>
</dbReference>
<dbReference type="FunCoup" id="A9SJA6">
    <property type="interactions" value="2550"/>
</dbReference>
<feature type="compositionally biased region" description="Basic and acidic residues" evidence="2">
    <location>
        <begin position="41"/>
        <end position="54"/>
    </location>
</feature>
<feature type="compositionally biased region" description="Basic residues" evidence="2">
    <location>
        <begin position="633"/>
        <end position="642"/>
    </location>
</feature>
<dbReference type="EnsemblPlants" id="Pp3c2_10220V3.2">
    <property type="protein sequence ID" value="Pp3c2_10220V3.2"/>
    <property type="gene ID" value="Pp3c2_10220"/>
</dbReference>
<feature type="region of interest" description="Disordered" evidence="2">
    <location>
        <begin position="136"/>
        <end position="155"/>
    </location>
</feature>
<feature type="domain" description="Kri1-like C-terminal" evidence="3">
    <location>
        <begin position="454"/>
        <end position="537"/>
    </location>
</feature>
<protein>
    <recommendedName>
        <fullName evidence="3">Kri1-like C-terminal domain-containing protein</fullName>
    </recommendedName>
</protein>
<evidence type="ECO:0000256" key="1">
    <source>
        <dbReference type="ARBA" id="ARBA00007473"/>
    </source>
</evidence>
<dbReference type="Gramene" id="Pp3c2_10220V3.2">
    <property type="protein sequence ID" value="Pp3c2_10220V3.2"/>
    <property type="gene ID" value="Pp3c2_10220"/>
</dbReference>
<feature type="region of interest" description="Disordered" evidence="2">
    <location>
        <begin position="39"/>
        <end position="78"/>
    </location>
</feature>
<sequence length="642" mass="74237">MPRKSKKKTLLDDGEEDNAEVDVNAEWKVNENFAKRFTHNKQREDLHRLQELKKKGWAGSDSDDSESEDEDEDGLLPQKTDIQIFETLAKIKKKDPIIYKPDVKFYDDVDDEGEDGNVGTVEKKKKPLYLKDVQARQLLDGDDDNDKDVPIKKPPKVVTYADEQEELKHAFLRSVAQAEGDEEDELLRVRHRTKEELAKDAEETAVAVEEAERRKKDQDISKKLEDYFGKKDDELDENEKFLKEFFLNEGWIDKDRNRVPSYREVVGLDEDEEHVEEQDDFEKEYNFRFQENAGAQVMGNPRIVEGSVRKKGEVRKTQRQKKAERLAEERKAREEELKRLKNLKKKEIIEKLEKIRTVAGANTLLTSIGEDDIEEDFDPNEYDRKMQEAFGDSYYQEEDAEIGNELEEDEGIIEKPNFDEEDEDLGLPKDWGKKGGFAAVHKAQKVSFKDKIAVDKNLDEYYKLDYEDMIGDLPTRFKYREVKPNTYGLDVVDILTAEDKELNQHVSIKKLAPYRGEEWEAPKYSTLSQKARKKQALQDGSSKPARKYLNKRPDERKKEWKKNSAATQKESAPEAASKVVKESEPNGDTTVATEPEGEKKSKKRKRKKTKSGPLSFLTPSRIEAYGALPNPEKKKKKKSVAG</sequence>
<proteinExistence type="inferred from homology"/>
<dbReference type="EMBL" id="ABEU02000002">
    <property type="protein sequence ID" value="PNR59684.1"/>
    <property type="molecule type" value="Genomic_DNA"/>
</dbReference>
<dbReference type="RefSeq" id="XP_024360151.1">
    <property type="nucleotide sequence ID" value="XM_024504383.2"/>
</dbReference>
<feature type="region of interest" description="Disordered" evidence="2">
    <location>
        <begin position="519"/>
        <end position="642"/>
    </location>
</feature>
<evidence type="ECO:0000313" key="5">
    <source>
        <dbReference type="EnsemblPlants" id="Pp3c2_10220V3.1"/>
    </source>
</evidence>
<dbReference type="AlphaFoldDB" id="A9SJA6"/>
<dbReference type="EnsemblPlants" id="Pp3c2_10220V3.1">
    <property type="protein sequence ID" value="Pp3c2_10220V3.1"/>
    <property type="gene ID" value="Pp3c2_10220"/>
</dbReference>
<dbReference type="Proteomes" id="UP000006727">
    <property type="component" value="Chromosome 2"/>
</dbReference>
<reference evidence="4 6" key="2">
    <citation type="journal article" date="2018" name="Plant J.">
        <title>The Physcomitrella patens chromosome-scale assembly reveals moss genome structure and evolution.</title>
        <authorList>
            <person name="Lang D."/>
            <person name="Ullrich K.K."/>
            <person name="Murat F."/>
            <person name="Fuchs J."/>
            <person name="Jenkins J."/>
            <person name="Haas F.B."/>
            <person name="Piednoel M."/>
            <person name="Gundlach H."/>
            <person name="Van Bel M."/>
            <person name="Meyberg R."/>
            <person name="Vives C."/>
            <person name="Morata J."/>
            <person name="Symeonidi A."/>
            <person name="Hiss M."/>
            <person name="Muchero W."/>
            <person name="Kamisugi Y."/>
            <person name="Saleh O."/>
            <person name="Blanc G."/>
            <person name="Decker E.L."/>
            <person name="van Gessel N."/>
            <person name="Grimwood J."/>
            <person name="Hayes R.D."/>
            <person name="Graham S.W."/>
            <person name="Gunter L.E."/>
            <person name="McDaniel S.F."/>
            <person name="Hoernstein S.N.W."/>
            <person name="Larsson A."/>
            <person name="Li F.W."/>
            <person name="Perroud P.F."/>
            <person name="Phillips J."/>
            <person name="Ranjan P."/>
            <person name="Rokshar D.S."/>
            <person name="Rothfels C.J."/>
            <person name="Schneider L."/>
            <person name="Shu S."/>
            <person name="Stevenson D.W."/>
            <person name="Thummler F."/>
            <person name="Tillich M."/>
            <person name="Villarreal Aguilar J.C."/>
            <person name="Widiez T."/>
            <person name="Wong G.K."/>
            <person name="Wymore A."/>
            <person name="Zhang Y."/>
            <person name="Zimmer A.D."/>
            <person name="Quatrano R.S."/>
            <person name="Mayer K.F.X."/>
            <person name="Goodstein D."/>
            <person name="Casacuberta J.M."/>
            <person name="Vandepoele K."/>
            <person name="Reski R."/>
            <person name="Cuming A.C."/>
            <person name="Tuskan G.A."/>
            <person name="Maumus F."/>
            <person name="Salse J."/>
            <person name="Schmutz J."/>
            <person name="Rensing S.A."/>
        </authorList>
    </citation>
    <scope>NUCLEOTIDE SEQUENCE [LARGE SCALE GENOMIC DNA]</scope>
    <source>
        <strain evidence="5 6">cv. Gransden 2004</strain>
    </source>
</reference>
<reference evidence="4 6" key="1">
    <citation type="journal article" date="2008" name="Science">
        <title>The Physcomitrella genome reveals evolutionary insights into the conquest of land by plants.</title>
        <authorList>
            <person name="Rensing S."/>
            <person name="Lang D."/>
            <person name="Zimmer A."/>
            <person name="Terry A."/>
            <person name="Salamov A."/>
            <person name="Shapiro H."/>
            <person name="Nishiyama T."/>
            <person name="Perroud P.-F."/>
            <person name="Lindquist E."/>
            <person name="Kamisugi Y."/>
            <person name="Tanahashi T."/>
            <person name="Sakakibara K."/>
            <person name="Fujita T."/>
            <person name="Oishi K."/>
            <person name="Shin-I T."/>
            <person name="Kuroki Y."/>
            <person name="Toyoda A."/>
            <person name="Suzuki Y."/>
            <person name="Hashimoto A."/>
            <person name="Yamaguchi K."/>
            <person name="Sugano A."/>
            <person name="Kohara Y."/>
            <person name="Fujiyama A."/>
            <person name="Anterola A."/>
            <person name="Aoki S."/>
            <person name="Ashton N."/>
            <person name="Barbazuk W.B."/>
            <person name="Barker E."/>
            <person name="Bennetzen J."/>
            <person name="Bezanilla M."/>
            <person name="Blankenship R."/>
            <person name="Cho S.H."/>
            <person name="Dutcher S."/>
            <person name="Estelle M."/>
            <person name="Fawcett J.A."/>
            <person name="Gundlach H."/>
            <person name="Hanada K."/>
            <person name="Heyl A."/>
            <person name="Hicks K.A."/>
            <person name="Hugh J."/>
            <person name="Lohr M."/>
            <person name="Mayer K."/>
            <person name="Melkozernov A."/>
            <person name="Murata T."/>
            <person name="Nelson D."/>
            <person name="Pils B."/>
            <person name="Prigge M."/>
            <person name="Reiss B."/>
            <person name="Renner T."/>
            <person name="Rombauts S."/>
            <person name="Rushton P."/>
            <person name="Sanderfoot A."/>
            <person name="Schween G."/>
            <person name="Shiu S.-H."/>
            <person name="Stueber K."/>
            <person name="Theodoulou F.L."/>
            <person name="Tu H."/>
            <person name="Van de Peer Y."/>
            <person name="Verrier P.J."/>
            <person name="Waters E."/>
            <person name="Wood A."/>
            <person name="Yang L."/>
            <person name="Cove D."/>
            <person name="Cuming A."/>
            <person name="Hasebe M."/>
            <person name="Lucas S."/>
            <person name="Mishler D.B."/>
            <person name="Reski R."/>
            <person name="Grigoriev I."/>
            <person name="Quatrano R.S."/>
            <person name="Boore J.L."/>
        </authorList>
    </citation>
    <scope>NUCLEOTIDE SEQUENCE [LARGE SCALE GENOMIC DNA]</scope>
    <source>
        <strain evidence="5 6">cv. Gransden 2004</strain>
    </source>
</reference>
<name>A9SJA6_PHYPA</name>
<dbReference type="OrthoDB" id="10252032at2759"/>
<dbReference type="InterPro" id="IPR024626">
    <property type="entry name" value="Kri1-like_C"/>
</dbReference>
<dbReference type="PANTHER" id="PTHR14490:SF5">
    <property type="entry name" value="PROTEIN KRI1 HOMOLOG"/>
    <property type="match status" value="1"/>
</dbReference>
<dbReference type="eggNOG" id="KOG2409">
    <property type="taxonomic scope" value="Eukaryota"/>
</dbReference>
<dbReference type="OMA" id="WDNYDPR"/>
<dbReference type="GO" id="GO:0030686">
    <property type="term" value="C:90S preribosome"/>
    <property type="evidence" value="ECO:0000318"/>
    <property type="project" value="GO_Central"/>
</dbReference>
<dbReference type="GO" id="GO:0005730">
    <property type="term" value="C:nucleolus"/>
    <property type="evidence" value="ECO:0000318"/>
    <property type="project" value="GO_Central"/>
</dbReference>
<feature type="region of interest" description="Disordered" evidence="2">
    <location>
        <begin position="309"/>
        <end position="330"/>
    </location>
</feature>
<dbReference type="Gramene" id="Pp3c2_10220V3.1">
    <property type="protein sequence ID" value="Pp3c2_10220V3.1"/>
    <property type="gene ID" value="Pp3c2_10220"/>
</dbReference>
<dbReference type="GeneID" id="112274699"/>
<evidence type="ECO:0000313" key="6">
    <source>
        <dbReference type="Proteomes" id="UP000006727"/>
    </source>
</evidence>
<dbReference type="GO" id="GO:0000447">
    <property type="term" value="P:endonucleolytic cleavage in ITS1 to separate SSU-rRNA from 5.8S rRNA and LSU-rRNA from tricistronic rRNA transcript (SSU-rRNA, 5.8S rRNA, LSU-rRNA)"/>
    <property type="evidence" value="ECO:0000318"/>
    <property type="project" value="GO_Central"/>
</dbReference>
<dbReference type="PaxDb" id="3218-PP1S84_173V6.1"/>
<reference evidence="5" key="3">
    <citation type="submission" date="2020-12" db="UniProtKB">
        <authorList>
            <consortium name="EnsemblPlants"/>
        </authorList>
    </citation>
    <scope>IDENTIFICATION</scope>
</reference>
<feature type="compositionally biased region" description="Basic and acidic residues" evidence="2">
    <location>
        <begin position="551"/>
        <end position="562"/>
    </location>
</feature>
<evidence type="ECO:0000259" key="3">
    <source>
        <dbReference type="Pfam" id="PF12936"/>
    </source>
</evidence>
<dbReference type="KEGG" id="ppp:112274699"/>
<dbReference type="Pfam" id="PF12936">
    <property type="entry name" value="Kri1_C"/>
    <property type="match status" value="1"/>
</dbReference>
<keyword evidence="6" id="KW-1185">Reference proteome</keyword>
<evidence type="ECO:0000256" key="2">
    <source>
        <dbReference type="SAM" id="MobiDB-lite"/>
    </source>
</evidence>